<evidence type="ECO:0000256" key="1">
    <source>
        <dbReference type="SAM" id="Phobius"/>
    </source>
</evidence>
<protein>
    <recommendedName>
        <fullName evidence="4">Gene transfer agent protein</fullName>
    </recommendedName>
</protein>
<accession>A0AAX1UQB5</accession>
<reference evidence="2 3" key="1">
    <citation type="submission" date="2018-08" db="EMBL/GenBank/DDBJ databases">
        <title>Draft genome sequence of Rhodobacter sphaeroides FY.</title>
        <authorList>
            <person name="Rayyan A."/>
            <person name="Meyer T.E."/>
            <person name="Kyndt J.A."/>
        </authorList>
    </citation>
    <scope>NUCLEOTIDE SEQUENCE [LARGE SCALE GENOMIC DNA]</scope>
    <source>
        <strain evidence="2 3">FY</strain>
    </source>
</reference>
<dbReference type="AlphaFoldDB" id="A0AAX1UQB5"/>
<keyword evidence="1" id="KW-1133">Transmembrane helix</keyword>
<feature type="transmembrane region" description="Helical" evidence="1">
    <location>
        <begin position="54"/>
        <end position="76"/>
    </location>
</feature>
<dbReference type="EMBL" id="QWGP01000002">
    <property type="protein sequence ID" value="RHZ98055.1"/>
    <property type="molecule type" value="Genomic_DNA"/>
</dbReference>
<dbReference type="GeneID" id="67446227"/>
<dbReference type="Proteomes" id="UP000266305">
    <property type="component" value="Unassembled WGS sequence"/>
</dbReference>
<organism evidence="2 3">
    <name type="scientific">Cereibacter sphaeroides</name>
    <name type="common">Rhodobacter sphaeroides</name>
    <dbReference type="NCBI Taxonomy" id="1063"/>
    <lineage>
        <taxon>Bacteria</taxon>
        <taxon>Pseudomonadati</taxon>
        <taxon>Pseudomonadota</taxon>
        <taxon>Alphaproteobacteria</taxon>
        <taxon>Rhodobacterales</taxon>
        <taxon>Paracoccaceae</taxon>
        <taxon>Cereibacter</taxon>
    </lineage>
</organism>
<gene>
    <name evidence="2" type="ORF">D1114_02255</name>
</gene>
<proteinExistence type="predicted"/>
<dbReference type="RefSeq" id="WP_002719622.1">
    <property type="nucleotide sequence ID" value="NZ_BJXO01000003.1"/>
</dbReference>
<evidence type="ECO:0000313" key="3">
    <source>
        <dbReference type="Proteomes" id="UP000266305"/>
    </source>
</evidence>
<keyword evidence="1" id="KW-0812">Transmembrane</keyword>
<keyword evidence="1" id="KW-0472">Membrane</keyword>
<evidence type="ECO:0000313" key="2">
    <source>
        <dbReference type="EMBL" id="RHZ98055.1"/>
    </source>
</evidence>
<evidence type="ECO:0008006" key="4">
    <source>
        <dbReference type="Google" id="ProtNLM"/>
    </source>
</evidence>
<name>A0AAX1UQB5_CERSP</name>
<comment type="caution">
    <text evidence="2">The sequence shown here is derived from an EMBL/GenBank/DDBJ whole genome shotgun (WGS) entry which is preliminary data.</text>
</comment>
<sequence>MDQGGSRFLFQSFDAAHARIEANERVAGERWTALDFRLGRIENGLERVEQRMWLWLYGVAAFLLMQGAEAVVRALLE</sequence>